<gene>
    <name evidence="1" type="ORF">HJC23_013424</name>
</gene>
<dbReference type="Proteomes" id="UP001516023">
    <property type="component" value="Unassembled WGS sequence"/>
</dbReference>
<dbReference type="EMBL" id="JABMIG020000262">
    <property type="protein sequence ID" value="KAL3783379.1"/>
    <property type="molecule type" value="Genomic_DNA"/>
</dbReference>
<proteinExistence type="predicted"/>
<organism evidence="1 2">
    <name type="scientific">Cyclotella cryptica</name>
    <dbReference type="NCBI Taxonomy" id="29204"/>
    <lineage>
        <taxon>Eukaryota</taxon>
        <taxon>Sar</taxon>
        <taxon>Stramenopiles</taxon>
        <taxon>Ochrophyta</taxon>
        <taxon>Bacillariophyta</taxon>
        <taxon>Coscinodiscophyceae</taxon>
        <taxon>Thalassiosirophycidae</taxon>
        <taxon>Stephanodiscales</taxon>
        <taxon>Stephanodiscaceae</taxon>
        <taxon>Cyclotella</taxon>
    </lineage>
</organism>
<dbReference type="PROSITE" id="PS51257">
    <property type="entry name" value="PROKAR_LIPOPROTEIN"/>
    <property type="match status" value="1"/>
</dbReference>
<keyword evidence="2" id="KW-1185">Reference proteome</keyword>
<comment type="caution">
    <text evidence="1">The sequence shown here is derived from an EMBL/GenBank/DDBJ whole genome shotgun (WGS) entry which is preliminary data.</text>
</comment>
<evidence type="ECO:0000313" key="2">
    <source>
        <dbReference type="Proteomes" id="UP001516023"/>
    </source>
</evidence>
<reference evidence="1 2" key="1">
    <citation type="journal article" date="2020" name="G3 (Bethesda)">
        <title>Improved Reference Genome for Cyclotella cryptica CCMP332, a Model for Cell Wall Morphogenesis, Salinity Adaptation, and Lipid Production in Diatoms (Bacillariophyta).</title>
        <authorList>
            <person name="Roberts W.R."/>
            <person name="Downey K.M."/>
            <person name="Ruck E.C."/>
            <person name="Traller J.C."/>
            <person name="Alverson A.J."/>
        </authorList>
    </citation>
    <scope>NUCLEOTIDE SEQUENCE [LARGE SCALE GENOMIC DNA]</scope>
    <source>
        <strain evidence="1 2">CCMP332</strain>
    </source>
</reference>
<protein>
    <submittedName>
        <fullName evidence="1">Uncharacterized protein</fullName>
    </submittedName>
</protein>
<evidence type="ECO:0000313" key="1">
    <source>
        <dbReference type="EMBL" id="KAL3783379.1"/>
    </source>
</evidence>
<dbReference type="AlphaFoldDB" id="A0ABD3P6H5"/>
<name>A0ABD3P6H5_9STRA</name>
<accession>A0ABD3P6H5</accession>
<sequence>MMSCHRIISSIAAVIAVACCTSRLAFAFTTLPPQSLTHSKTTTATVLYSEQSSRRSFLSTIATASITCAFTAPVQPARAAATKEELIADLTTSLQKISTIPSLLESAEWDKARTILKTPPVNSLWNLGESQNTLVKLAKETGDFDLLEIKEELAISLQMTDQYSYDNVFIYYQPGNGKVKTKEPLEMANKAIAQLKQVLDIVNAN</sequence>